<dbReference type="PANTHER" id="PTHR30287">
    <property type="entry name" value="MEMBRANE COMPONENT OF PREDICTED ABC SUPERFAMILY METABOLITE UPTAKE TRANSPORTER"/>
    <property type="match status" value="1"/>
</dbReference>
<feature type="transmembrane region" description="Helical" evidence="6">
    <location>
        <begin position="369"/>
        <end position="391"/>
    </location>
</feature>
<dbReference type="EMBL" id="QAYG01000008">
    <property type="protein sequence ID" value="PTW59088.1"/>
    <property type="molecule type" value="Genomic_DNA"/>
</dbReference>
<feature type="transmembrane region" description="Helical" evidence="6">
    <location>
        <begin position="791"/>
        <end position="823"/>
    </location>
</feature>
<dbReference type="RefSeq" id="WP_107991148.1">
    <property type="nucleotide sequence ID" value="NZ_QAYG01000008.1"/>
</dbReference>
<dbReference type="PANTHER" id="PTHR30287:SF1">
    <property type="entry name" value="INNER MEMBRANE PROTEIN"/>
    <property type="match status" value="1"/>
</dbReference>
<feature type="transmembrane region" description="Helical" evidence="6">
    <location>
        <begin position="279"/>
        <end position="303"/>
    </location>
</feature>
<evidence type="ECO:0000313" key="9">
    <source>
        <dbReference type="Proteomes" id="UP000244081"/>
    </source>
</evidence>
<evidence type="ECO:0000256" key="4">
    <source>
        <dbReference type="ARBA" id="ARBA00022989"/>
    </source>
</evidence>
<feature type="transmembrane region" description="Helical" evidence="6">
    <location>
        <begin position="324"/>
        <end position="349"/>
    </location>
</feature>
<accession>A0A2T5V5R2</accession>
<feature type="domain" description="ABC3 transporter permease C-terminal" evidence="7">
    <location>
        <begin position="751"/>
        <end position="861"/>
    </location>
</feature>
<feature type="transmembrane region" description="Helical" evidence="6">
    <location>
        <begin position="835"/>
        <end position="860"/>
    </location>
</feature>
<feature type="transmembrane region" description="Helical" evidence="6">
    <location>
        <begin position="420"/>
        <end position="440"/>
    </location>
</feature>
<keyword evidence="2" id="KW-1003">Cell membrane</keyword>
<dbReference type="Pfam" id="PF02687">
    <property type="entry name" value="FtsX"/>
    <property type="match status" value="2"/>
</dbReference>
<keyword evidence="5 6" id="KW-0472">Membrane</keyword>
<evidence type="ECO:0000256" key="2">
    <source>
        <dbReference type="ARBA" id="ARBA00022475"/>
    </source>
</evidence>
<dbReference type="InterPro" id="IPR038766">
    <property type="entry name" value="Membrane_comp_ABC_pdt"/>
</dbReference>
<feature type="transmembrane region" description="Helical" evidence="6">
    <location>
        <begin position="501"/>
        <end position="524"/>
    </location>
</feature>
<dbReference type="InterPro" id="IPR003838">
    <property type="entry name" value="ABC3_permease_C"/>
</dbReference>
<dbReference type="AlphaFoldDB" id="A0A2T5V5R2"/>
<sequence length="871" mass="91877">MAGFVAAKSPGRATIATAFRFALREMRGGLQGFYVFIACIALGVAAIAGVASLSRGLTEGITGEGRAILGGDLDFSLVHREVSGAEREFLDGLGKVSVIANMRAMARTPSGDKQALVEVKAIDGAYPLFGSLRLSGGGDVHTELLRHDDAWGAVVDPALLARLDISVGDEITLGYVRLKVVDTIAGEPDKLSGGIDFGPRLMISRAALEASKLLQPGTLVRWHQRVALDGASAGPTGDVAVKAVREEAETRFPDAGWRIRSRDNAAPGLSRSIGQFTQFLTLVGLTALVVGGVGVANAVRAFLDSKRPVIATFKCVGAPGSFVFWLYLIQILMLAGCGIAIGLVLGALLPFAAGAALSQVLPVQVIAGIYPGELALGLLYGVLTALAFALWPLGRAHDVPPTALFRDEIGTRARLPRRRYVAAAAVTVLVLAGLAVVLAYEPRIALIYVCAAAASFVLLFAVGRGVMALARRMPRFNGRSGRASALATEWRLALGNIHRPGALTPSVTLSLGLGLTLLVALTLIDGNLRRELTTRIAGEAPSFFFLDIQSGQMPAFRKLIAREAPNADLVTAPMLRGRLVKLNGVPTSQITPAPDAAWVLRGDRGITYSADLPKNSQLVAGKWWPKDYAGEPLVSFEGKLAKGLGLKIGDPVTVNVLGREITARVANTRDVEWESLALNFVMVFSPNTFAGAPHSYLATVTWKTPVTAEREIALLKAVSNALPTVTGVRVKDAIQQVNDLVGQLAWAIRGASAITLIASVLVLAGALAAGHRNRIHDAVILKTLGATRARLIAAYVMEYAMLGLATAIFAVFAGTVAAWYVIVKIMQVGFAFQPMTALVAALVALALSVGFGLIGTWRVLGERPAPVLRNL</sequence>
<organism evidence="8 9">
    <name type="scientific">Breoghania corrubedonensis</name>
    <dbReference type="NCBI Taxonomy" id="665038"/>
    <lineage>
        <taxon>Bacteria</taxon>
        <taxon>Pseudomonadati</taxon>
        <taxon>Pseudomonadota</taxon>
        <taxon>Alphaproteobacteria</taxon>
        <taxon>Hyphomicrobiales</taxon>
        <taxon>Stappiaceae</taxon>
        <taxon>Breoghania</taxon>
    </lineage>
</organism>
<dbReference type="GO" id="GO:0005886">
    <property type="term" value="C:plasma membrane"/>
    <property type="evidence" value="ECO:0007669"/>
    <property type="project" value="UniProtKB-SubCell"/>
</dbReference>
<keyword evidence="3 6" id="KW-0812">Transmembrane</keyword>
<feature type="transmembrane region" description="Helical" evidence="6">
    <location>
        <begin position="33"/>
        <end position="53"/>
    </location>
</feature>
<evidence type="ECO:0000256" key="6">
    <source>
        <dbReference type="SAM" id="Phobius"/>
    </source>
</evidence>
<evidence type="ECO:0000313" key="8">
    <source>
        <dbReference type="EMBL" id="PTW59088.1"/>
    </source>
</evidence>
<feature type="domain" description="ABC3 transporter permease C-terminal" evidence="7">
    <location>
        <begin position="283"/>
        <end position="395"/>
    </location>
</feature>
<comment type="caution">
    <text evidence="8">The sequence shown here is derived from an EMBL/GenBank/DDBJ whole genome shotgun (WGS) entry which is preliminary data.</text>
</comment>
<proteinExistence type="predicted"/>
<dbReference type="OrthoDB" id="9775544at2"/>
<keyword evidence="9" id="KW-1185">Reference proteome</keyword>
<evidence type="ECO:0000256" key="3">
    <source>
        <dbReference type="ARBA" id="ARBA00022692"/>
    </source>
</evidence>
<feature type="transmembrane region" description="Helical" evidence="6">
    <location>
        <begin position="746"/>
        <end position="770"/>
    </location>
</feature>
<protein>
    <submittedName>
        <fullName evidence="8">Putative ABC transport system permease protein</fullName>
    </submittedName>
</protein>
<feature type="transmembrane region" description="Helical" evidence="6">
    <location>
        <begin position="446"/>
        <end position="470"/>
    </location>
</feature>
<reference evidence="8 9" key="1">
    <citation type="submission" date="2018-04" db="EMBL/GenBank/DDBJ databases">
        <title>Genomic Encyclopedia of Archaeal and Bacterial Type Strains, Phase II (KMG-II): from individual species to whole genera.</title>
        <authorList>
            <person name="Goeker M."/>
        </authorList>
    </citation>
    <scope>NUCLEOTIDE SEQUENCE [LARGE SCALE GENOMIC DNA]</scope>
    <source>
        <strain evidence="8 9">DSM 23382</strain>
    </source>
</reference>
<dbReference type="Proteomes" id="UP000244081">
    <property type="component" value="Unassembled WGS sequence"/>
</dbReference>
<evidence type="ECO:0000256" key="5">
    <source>
        <dbReference type="ARBA" id="ARBA00023136"/>
    </source>
</evidence>
<keyword evidence="4 6" id="KW-1133">Transmembrane helix</keyword>
<gene>
    <name evidence="8" type="ORF">C8N35_108125</name>
</gene>
<comment type="subcellular location">
    <subcellularLocation>
        <location evidence="1">Cell membrane</location>
        <topology evidence="1">Multi-pass membrane protein</topology>
    </subcellularLocation>
</comment>
<name>A0A2T5V5R2_9HYPH</name>
<evidence type="ECO:0000259" key="7">
    <source>
        <dbReference type="Pfam" id="PF02687"/>
    </source>
</evidence>
<evidence type="ECO:0000256" key="1">
    <source>
        <dbReference type="ARBA" id="ARBA00004651"/>
    </source>
</evidence>